<comment type="caution">
    <text evidence="6">The sequence shown here is derived from an EMBL/GenBank/DDBJ whole genome shotgun (WGS) entry which is preliminary data.</text>
</comment>
<dbReference type="SUPFAM" id="SSF52151">
    <property type="entry name" value="FabD/lysophospholipase-like"/>
    <property type="match status" value="1"/>
</dbReference>
<reference evidence="6 7" key="1">
    <citation type="submission" date="2017-10" db="EMBL/GenBank/DDBJ databases">
        <title>The draft genome sequence of Lewinella marina KCTC 32374.</title>
        <authorList>
            <person name="Wang K."/>
        </authorList>
    </citation>
    <scope>NUCLEOTIDE SEQUENCE [LARGE SCALE GENOMIC DNA]</scope>
    <source>
        <strain evidence="6 7">MKG-38</strain>
    </source>
</reference>
<dbReference type="PANTHER" id="PTHR14226">
    <property type="entry name" value="NEUROPATHY TARGET ESTERASE/SWISS CHEESE D.MELANOGASTER"/>
    <property type="match status" value="1"/>
</dbReference>
<gene>
    <name evidence="6" type="ORF">CGL56_01400</name>
</gene>
<feature type="short sequence motif" description="DGA/G" evidence="4">
    <location>
        <begin position="153"/>
        <end position="155"/>
    </location>
</feature>
<evidence type="ECO:0000313" key="7">
    <source>
        <dbReference type="Proteomes" id="UP000226437"/>
    </source>
</evidence>
<dbReference type="EMBL" id="PDLO01000001">
    <property type="protein sequence ID" value="PHK99734.1"/>
    <property type="molecule type" value="Genomic_DNA"/>
</dbReference>
<sequence>MDKLTIGITLSGGGARGAAHIGALRALTEAGIEPQKVVGVSAGALVGAMYAAGVSADDMMAFALQSSIFRFYKLGMPLTGLTSSDYLQERLATVIPQNSFEGLKKHFYVGVTNLNTGQLECHDSGPLHELVAASCGIPFLFRPVVINGAQYVDGGVIENMPVKPLLNQADFIIGSNLMPYESLKPADVKTVIGIVWRCFDLSIMANTLPSAELCDVVLEPSNLNDYHIFNLNRLTDLHDLGYEHTRKRLPYIMRLLESKRELLEIL</sequence>
<feature type="short sequence motif" description="GXSXG" evidence="4">
    <location>
        <begin position="39"/>
        <end position="43"/>
    </location>
</feature>
<proteinExistence type="predicted"/>
<evidence type="ECO:0000256" key="4">
    <source>
        <dbReference type="PROSITE-ProRule" id="PRU01161"/>
    </source>
</evidence>
<dbReference type="CDD" id="cd07205">
    <property type="entry name" value="Pat_PNPLA6_PNPLA7_NTE1_like"/>
    <property type="match status" value="1"/>
</dbReference>
<dbReference type="PANTHER" id="PTHR14226:SF29">
    <property type="entry name" value="NEUROPATHY TARGET ESTERASE SWS"/>
    <property type="match status" value="1"/>
</dbReference>
<keyword evidence="2 4" id="KW-0442">Lipid degradation</keyword>
<feature type="domain" description="PNPLA" evidence="5">
    <location>
        <begin position="8"/>
        <end position="166"/>
    </location>
</feature>
<dbReference type="AlphaFoldDB" id="A0A2G0CIC6"/>
<accession>A0A2G0CIC6</accession>
<dbReference type="OrthoDB" id="9770965at2"/>
<feature type="active site" description="Nucleophile" evidence="4">
    <location>
        <position position="41"/>
    </location>
</feature>
<dbReference type="GO" id="GO:0016042">
    <property type="term" value="P:lipid catabolic process"/>
    <property type="evidence" value="ECO:0007669"/>
    <property type="project" value="UniProtKB-UniRule"/>
</dbReference>
<dbReference type="InterPro" id="IPR016035">
    <property type="entry name" value="Acyl_Trfase/lysoPLipase"/>
</dbReference>
<dbReference type="PROSITE" id="PS51635">
    <property type="entry name" value="PNPLA"/>
    <property type="match status" value="1"/>
</dbReference>
<dbReference type="InterPro" id="IPR002641">
    <property type="entry name" value="PNPLA_dom"/>
</dbReference>
<feature type="short sequence motif" description="GXGXXG" evidence="4">
    <location>
        <begin position="12"/>
        <end position="17"/>
    </location>
</feature>
<protein>
    <submittedName>
        <fullName evidence="6">Patatin</fullName>
    </submittedName>
</protein>
<dbReference type="Gene3D" id="3.40.1090.10">
    <property type="entry name" value="Cytosolic phospholipase A2 catalytic domain"/>
    <property type="match status" value="2"/>
</dbReference>
<evidence type="ECO:0000256" key="3">
    <source>
        <dbReference type="ARBA" id="ARBA00023098"/>
    </source>
</evidence>
<evidence type="ECO:0000313" key="6">
    <source>
        <dbReference type="EMBL" id="PHK99734.1"/>
    </source>
</evidence>
<dbReference type="Pfam" id="PF01734">
    <property type="entry name" value="Patatin"/>
    <property type="match status" value="1"/>
</dbReference>
<evidence type="ECO:0000259" key="5">
    <source>
        <dbReference type="PROSITE" id="PS51635"/>
    </source>
</evidence>
<name>A0A2G0CIC6_9BACT</name>
<dbReference type="InterPro" id="IPR050301">
    <property type="entry name" value="NTE"/>
</dbReference>
<dbReference type="GO" id="GO:0016787">
    <property type="term" value="F:hydrolase activity"/>
    <property type="evidence" value="ECO:0007669"/>
    <property type="project" value="UniProtKB-UniRule"/>
</dbReference>
<evidence type="ECO:0000256" key="1">
    <source>
        <dbReference type="ARBA" id="ARBA00022801"/>
    </source>
</evidence>
<dbReference type="RefSeq" id="WP_099104713.1">
    <property type="nucleotide sequence ID" value="NZ_JAATJF010000001.1"/>
</dbReference>
<dbReference type="Proteomes" id="UP000226437">
    <property type="component" value="Unassembled WGS sequence"/>
</dbReference>
<evidence type="ECO:0000256" key="2">
    <source>
        <dbReference type="ARBA" id="ARBA00022963"/>
    </source>
</evidence>
<organism evidence="6 7">
    <name type="scientific">Neolewinella marina</name>
    <dbReference type="NCBI Taxonomy" id="438751"/>
    <lineage>
        <taxon>Bacteria</taxon>
        <taxon>Pseudomonadati</taxon>
        <taxon>Bacteroidota</taxon>
        <taxon>Saprospiria</taxon>
        <taxon>Saprospirales</taxon>
        <taxon>Lewinellaceae</taxon>
        <taxon>Neolewinella</taxon>
    </lineage>
</organism>
<keyword evidence="3 4" id="KW-0443">Lipid metabolism</keyword>
<keyword evidence="1 4" id="KW-0378">Hydrolase</keyword>
<feature type="active site" description="Proton acceptor" evidence="4">
    <location>
        <position position="153"/>
    </location>
</feature>
<keyword evidence="7" id="KW-1185">Reference proteome</keyword>